<dbReference type="GO" id="GO:0061723">
    <property type="term" value="P:glycophagy"/>
    <property type="evidence" value="ECO:0007669"/>
    <property type="project" value="TreeGrafter"/>
</dbReference>
<keyword evidence="6 11" id="KW-1017">Isopeptide bond</keyword>
<dbReference type="SUPFAM" id="SSF54236">
    <property type="entry name" value="Ubiquitin-like"/>
    <property type="match status" value="1"/>
</dbReference>
<evidence type="ECO:0000256" key="11">
    <source>
        <dbReference type="RuleBase" id="RU361201"/>
    </source>
</evidence>
<dbReference type="CDD" id="cd01612">
    <property type="entry name" value="Ubl_ATG12"/>
    <property type="match status" value="1"/>
</dbReference>
<comment type="caution">
    <text evidence="12">The sequence shown here is derived from an EMBL/GenBank/DDBJ whole genome shotgun (WGS) entry which is preliminary data.</text>
</comment>
<keyword evidence="7 11" id="KW-0833">Ubl conjugation pathway</keyword>
<protein>
    <recommendedName>
        <fullName evidence="4 11">Ubiquitin-like protein ATG12</fullName>
    </recommendedName>
</protein>
<accession>A0AAV0W4I1</accession>
<dbReference type="GO" id="GO:0034727">
    <property type="term" value="P:piecemeal microautophagy of the nucleus"/>
    <property type="evidence" value="ECO:0007669"/>
    <property type="project" value="TreeGrafter"/>
</dbReference>
<evidence type="ECO:0000256" key="10">
    <source>
        <dbReference type="ARBA" id="ARBA00023136"/>
    </source>
</evidence>
<keyword evidence="8" id="KW-0007">Acetylation</keyword>
<dbReference type="GO" id="GO:0019776">
    <property type="term" value="F:Atg8-family ligase activity"/>
    <property type="evidence" value="ECO:0007669"/>
    <property type="project" value="TreeGrafter"/>
</dbReference>
<evidence type="ECO:0000256" key="1">
    <source>
        <dbReference type="ARBA" id="ARBA00004184"/>
    </source>
</evidence>
<dbReference type="GO" id="GO:0034045">
    <property type="term" value="C:phagophore assembly site membrane"/>
    <property type="evidence" value="ECO:0007669"/>
    <property type="project" value="TreeGrafter"/>
</dbReference>
<evidence type="ECO:0000256" key="4">
    <source>
        <dbReference type="ARBA" id="ARBA00015875"/>
    </source>
</evidence>
<dbReference type="EMBL" id="CARXXK010000001">
    <property type="protein sequence ID" value="CAI6350652.1"/>
    <property type="molecule type" value="Genomic_DNA"/>
</dbReference>
<sequence length="111" mass="12627">MDEEVTSEFSTSKVVTENKEKIEILLKATGNAPILKTKKWMVEKEKTVASIHEFLRKLLKLDPSDSLFLYVNQAFAPPPDQTMKNLYDCYNTDGRLVLHYCKTQAWGAGVS</sequence>
<dbReference type="FunFam" id="3.10.20.90:FF:000117">
    <property type="entry name" value="Ubiquitin-like protein ATG12"/>
    <property type="match status" value="1"/>
</dbReference>
<name>A0AAV0W4I1_9HEMI</name>
<evidence type="ECO:0000256" key="5">
    <source>
        <dbReference type="ARBA" id="ARBA00022490"/>
    </source>
</evidence>
<dbReference type="GO" id="GO:0000045">
    <property type="term" value="P:autophagosome assembly"/>
    <property type="evidence" value="ECO:0007669"/>
    <property type="project" value="InterPro"/>
</dbReference>
<evidence type="ECO:0000256" key="8">
    <source>
        <dbReference type="ARBA" id="ARBA00022990"/>
    </source>
</evidence>
<evidence type="ECO:0000256" key="3">
    <source>
        <dbReference type="ARBA" id="ARBA00007778"/>
    </source>
</evidence>
<dbReference type="Pfam" id="PF04110">
    <property type="entry name" value="APG12"/>
    <property type="match status" value="1"/>
</dbReference>
<dbReference type="GO" id="GO:0000421">
    <property type="term" value="C:autophagosome membrane"/>
    <property type="evidence" value="ECO:0007669"/>
    <property type="project" value="TreeGrafter"/>
</dbReference>
<evidence type="ECO:0000256" key="7">
    <source>
        <dbReference type="ARBA" id="ARBA00022786"/>
    </source>
</evidence>
<gene>
    <name evidence="12" type="ORF">MEUPH1_LOCUS7088</name>
</gene>
<dbReference type="AlphaFoldDB" id="A0AAV0W4I1"/>
<dbReference type="Proteomes" id="UP001160148">
    <property type="component" value="Unassembled WGS sequence"/>
</dbReference>
<comment type="function">
    <text evidence="11">Ubiquitin-like protein involved in autophagic vesicle formation.</text>
</comment>
<dbReference type="GO" id="GO:0012505">
    <property type="term" value="C:endomembrane system"/>
    <property type="evidence" value="ECO:0007669"/>
    <property type="project" value="UniProtKB-SubCell"/>
</dbReference>
<dbReference type="Gene3D" id="3.10.20.90">
    <property type="entry name" value="Phosphatidylinositol 3-kinase Catalytic Subunit, Chain A, domain 1"/>
    <property type="match status" value="1"/>
</dbReference>
<dbReference type="GO" id="GO:0000422">
    <property type="term" value="P:autophagy of mitochondrion"/>
    <property type="evidence" value="ECO:0007669"/>
    <property type="project" value="TreeGrafter"/>
</dbReference>
<evidence type="ECO:0000313" key="13">
    <source>
        <dbReference type="Proteomes" id="UP001160148"/>
    </source>
</evidence>
<dbReference type="GO" id="GO:0034274">
    <property type="term" value="C:Atg12-Atg5-Atg16 complex"/>
    <property type="evidence" value="ECO:0007669"/>
    <property type="project" value="TreeGrafter"/>
</dbReference>
<reference evidence="12 13" key="1">
    <citation type="submission" date="2023-01" db="EMBL/GenBank/DDBJ databases">
        <authorList>
            <person name="Whitehead M."/>
        </authorList>
    </citation>
    <scope>NUCLEOTIDE SEQUENCE [LARGE SCALE GENOMIC DNA]</scope>
</reference>
<comment type="subcellular location">
    <subcellularLocation>
        <location evidence="2">Cytoplasm</location>
    </subcellularLocation>
    <subcellularLocation>
        <location evidence="1">Endomembrane system</location>
        <topology evidence="1">Peripheral membrane protein</topology>
    </subcellularLocation>
</comment>
<comment type="similarity">
    <text evidence="3 11">Belongs to the ATG12 family.</text>
</comment>
<evidence type="ECO:0000313" key="12">
    <source>
        <dbReference type="EMBL" id="CAI6350652.1"/>
    </source>
</evidence>
<evidence type="ECO:0000256" key="9">
    <source>
        <dbReference type="ARBA" id="ARBA00023006"/>
    </source>
</evidence>
<dbReference type="PANTHER" id="PTHR13385:SF0">
    <property type="entry name" value="UBIQUITIN-LIKE PROTEIN ATG12"/>
    <property type="match status" value="1"/>
</dbReference>
<organism evidence="12 13">
    <name type="scientific">Macrosiphum euphorbiae</name>
    <name type="common">potato aphid</name>
    <dbReference type="NCBI Taxonomy" id="13131"/>
    <lineage>
        <taxon>Eukaryota</taxon>
        <taxon>Metazoa</taxon>
        <taxon>Ecdysozoa</taxon>
        <taxon>Arthropoda</taxon>
        <taxon>Hexapoda</taxon>
        <taxon>Insecta</taxon>
        <taxon>Pterygota</taxon>
        <taxon>Neoptera</taxon>
        <taxon>Paraneoptera</taxon>
        <taxon>Hemiptera</taxon>
        <taxon>Sternorrhyncha</taxon>
        <taxon>Aphidomorpha</taxon>
        <taxon>Aphidoidea</taxon>
        <taxon>Aphididae</taxon>
        <taxon>Macrosiphini</taxon>
        <taxon>Macrosiphum</taxon>
    </lineage>
</organism>
<dbReference type="GO" id="GO:0097352">
    <property type="term" value="P:autophagosome maturation"/>
    <property type="evidence" value="ECO:0007669"/>
    <property type="project" value="TreeGrafter"/>
</dbReference>
<keyword evidence="5" id="KW-0963">Cytoplasm</keyword>
<evidence type="ECO:0000256" key="6">
    <source>
        <dbReference type="ARBA" id="ARBA00022499"/>
    </source>
</evidence>
<keyword evidence="10" id="KW-0472">Membrane</keyword>
<keyword evidence="13" id="KW-1185">Reference proteome</keyword>
<dbReference type="InterPro" id="IPR007242">
    <property type="entry name" value="Atg12"/>
</dbReference>
<dbReference type="InterPro" id="IPR029071">
    <property type="entry name" value="Ubiquitin-like_domsf"/>
</dbReference>
<evidence type="ECO:0000256" key="2">
    <source>
        <dbReference type="ARBA" id="ARBA00004496"/>
    </source>
</evidence>
<comment type="subunit">
    <text evidence="11">Forms a conjugate with ATG5.</text>
</comment>
<dbReference type="PANTHER" id="PTHR13385">
    <property type="entry name" value="AUTOPHAGY PROTEIN 12"/>
    <property type="match status" value="1"/>
</dbReference>
<proteinExistence type="inferred from homology"/>
<keyword evidence="9 11" id="KW-0072">Autophagy</keyword>